<feature type="transmembrane region" description="Helical" evidence="6">
    <location>
        <begin position="457"/>
        <end position="482"/>
    </location>
</feature>
<evidence type="ECO:0000313" key="10">
    <source>
        <dbReference type="Proteomes" id="UP000283523"/>
    </source>
</evidence>
<feature type="transmembrane region" description="Helical" evidence="6">
    <location>
        <begin position="766"/>
        <end position="790"/>
    </location>
</feature>
<evidence type="ECO:0000256" key="1">
    <source>
        <dbReference type="ARBA" id="ARBA00004651"/>
    </source>
</evidence>
<evidence type="ECO:0000256" key="2">
    <source>
        <dbReference type="ARBA" id="ARBA00022475"/>
    </source>
</evidence>
<proteinExistence type="predicted"/>
<feature type="transmembrane region" description="Helical" evidence="6">
    <location>
        <begin position="802"/>
        <end position="830"/>
    </location>
</feature>
<feature type="transmembrane region" description="Helical" evidence="6">
    <location>
        <begin position="99"/>
        <end position="119"/>
    </location>
</feature>
<feature type="domain" description="MacB-like periplasmic core" evidence="8">
    <location>
        <begin position="98"/>
        <end position="319"/>
    </location>
</feature>
<dbReference type="OrthoDB" id="5933722at2"/>
<dbReference type="InterPro" id="IPR003838">
    <property type="entry name" value="ABC3_permease_C"/>
</dbReference>
<dbReference type="EMBL" id="QXED01000005">
    <property type="protein sequence ID" value="RIV21298.1"/>
    <property type="molecule type" value="Genomic_DNA"/>
</dbReference>
<keyword evidence="4 6" id="KW-1133">Transmembrane helix</keyword>
<dbReference type="GO" id="GO:0005886">
    <property type="term" value="C:plasma membrane"/>
    <property type="evidence" value="ECO:0007669"/>
    <property type="project" value="UniProtKB-SubCell"/>
</dbReference>
<evidence type="ECO:0000313" key="9">
    <source>
        <dbReference type="EMBL" id="RIV21298.1"/>
    </source>
</evidence>
<name>A0A418M5S7_9BACT</name>
<sequence>MKPNPSPPRWLDKLLNWLVAPHLREEVLGDIHERYTLRMQRLGERRARQTYWREVLAYVRPRFIRRKPNQYPNPSHTDMLRNYLKIAWRNLTKNKAFSTINIGGLAVGMAVAMLIGLWIHDELSFNNYHQNYGRIAQVRERGIREDGRRYSNTSLPYPLATELKTSYQRFFKHILIANDPEEHILTADQTKLTETGRFIEAGAPEMLTLTMLKGTWAGLQDPHSILLSASTAQALFGNADPMGKHVKINTDMDARVTGVYEDFPHNTEFNGIKFLAPFVLWTSVNPWVKEQQWNNWFLSVYVQLQPGIDFDQVSALIKDIELNKIRNLEGAQKQVASQPQIALLPMSRWHLYGNYYEDDKGPVQMVWLIGLIGAFVLLLACINFMNLSTARSMKRAKEVGIRKAVGSLRGQLVGQFFSESFLVVGLAFVASVLLIHFSLPWFNDIAAKQLTFRWTNLYFWLAGLGFILLTGFVAGSYPAFYLSSFQPVKVLKGTLNSGRLVATPRKLLIVLQFTVSVTLITGTLIVYRQIQHAKNRPIGYDKAGLLLVKQKTADFKGKHELLRSELKNTGVVFDMAESRSSTTGITMWNGGFSRRGTGITCPNGCGTLPVSTEYGQTVGWQFVAGRDFNRAYSSDSAGFIINESFAKLLSLNNRTRTGKETAASLVGETVTWSPGSREARTYTILGVVNDMVALSPYESAIPTVFFLEDNYNWINIKLNPQVSAAEALPKIEAVFKRLIPTVPFDYKFADQEYGAKFAAEERIGKLASVFAFLAILISCLGLFGLASFMAEQRTKEIGIRKVLGASVLNLWGLLSKDFVVLVLIAFLLATPLAYYAMSDWLQKYEYRTELSWWIFAASGAGALLITLLTVSFQSIRAALMNPVKSLRTE</sequence>
<feature type="domain" description="ABC3 transporter permease C-terminal" evidence="7">
    <location>
        <begin position="371"/>
        <end position="487"/>
    </location>
</feature>
<keyword evidence="10" id="KW-1185">Reference proteome</keyword>
<evidence type="ECO:0000256" key="6">
    <source>
        <dbReference type="SAM" id="Phobius"/>
    </source>
</evidence>
<dbReference type="GO" id="GO:0022857">
    <property type="term" value="F:transmembrane transporter activity"/>
    <property type="evidence" value="ECO:0007669"/>
    <property type="project" value="TreeGrafter"/>
</dbReference>
<feature type="transmembrane region" description="Helical" evidence="6">
    <location>
        <begin position="416"/>
        <end position="437"/>
    </location>
</feature>
<accession>A0A418M5S7</accession>
<feature type="transmembrane region" description="Helical" evidence="6">
    <location>
        <begin position="507"/>
        <end position="527"/>
    </location>
</feature>
<feature type="transmembrane region" description="Helical" evidence="6">
    <location>
        <begin position="365"/>
        <end position="387"/>
    </location>
</feature>
<feature type="transmembrane region" description="Helical" evidence="6">
    <location>
        <begin position="850"/>
        <end position="870"/>
    </location>
</feature>
<reference evidence="9 10" key="1">
    <citation type="submission" date="2018-08" db="EMBL/GenBank/DDBJ databases">
        <title>Fibrisoma montanum sp. nov., isolated from Danxia mountain soil.</title>
        <authorList>
            <person name="Huang Y."/>
        </authorList>
    </citation>
    <scope>NUCLEOTIDE SEQUENCE [LARGE SCALE GENOMIC DNA]</scope>
    <source>
        <strain evidence="9 10">HYT19</strain>
    </source>
</reference>
<evidence type="ECO:0000256" key="5">
    <source>
        <dbReference type="ARBA" id="ARBA00023136"/>
    </source>
</evidence>
<feature type="domain" description="ABC3 transporter permease C-terminal" evidence="7">
    <location>
        <begin position="769"/>
        <end position="882"/>
    </location>
</feature>
<evidence type="ECO:0000256" key="4">
    <source>
        <dbReference type="ARBA" id="ARBA00022989"/>
    </source>
</evidence>
<keyword evidence="2" id="KW-1003">Cell membrane</keyword>
<evidence type="ECO:0000256" key="3">
    <source>
        <dbReference type="ARBA" id="ARBA00022692"/>
    </source>
</evidence>
<organism evidence="9 10">
    <name type="scientific">Fibrisoma montanum</name>
    <dbReference type="NCBI Taxonomy" id="2305895"/>
    <lineage>
        <taxon>Bacteria</taxon>
        <taxon>Pseudomonadati</taxon>
        <taxon>Bacteroidota</taxon>
        <taxon>Cytophagia</taxon>
        <taxon>Cytophagales</taxon>
        <taxon>Spirosomataceae</taxon>
        <taxon>Fibrisoma</taxon>
    </lineage>
</organism>
<dbReference type="Proteomes" id="UP000283523">
    <property type="component" value="Unassembled WGS sequence"/>
</dbReference>
<dbReference type="NCBIfam" id="NF038404">
    <property type="entry name" value="perm_prefix_2"/>
    <property type="match status" value="1"/>
</dbReference>
<dbReference type="InterPro" id="IPR047699">
    <property type="entry name" value="Permease_put_prefix"/>
</dbReference>
<dbReference type="Pfam" id="PF12704">
    <property type="entry name" value="MacB_PCD"/>
    <property type="match status" value="1"/>
</dbReference>
<dbReference type="PANTHER" id="PTHR30572">
    <property type="entry name" value="MEMBRANE COMPONENT OF TRANSPORTER-RELATED"/>
    <property type="match status" value="1"/>
</dbReference>
<keyword evidence="3 6" id="KW-0812">Transmembrane</keyword>
<dbReference type="InterPro" id="IPR025857">
    <property type="entry name" value="MacB_PCD"/>
</dbReference>
<evidence type="ECO:0000259" key="8">
    <source>
        <dbReference type="Pfam" id="PF12704"/>
    </source>
</evidence>
<comment type="caution">
    <text evidence="9">The sequence shown here is derived from an EMBL/GenBank/DDBJ whole genome shotgun (WGS) entry which is preliminary data.</text>
</comment>
<dbReference type="PANTHER" id="PTHR30572:SF18">
    <property type="entry name" value="ABC-TYPE MACROLIDE FAMILY EXPORT SYSTEM PERMEASE COMPONENT 2"/>
    <property type="match status" value="1"/>
</dbReference>
<dbReference type="InterPro" id="IPR050250">
    <property type="entry name" value="Macrolide_Exporter_MacB"/>
</dbReference>
<dbReference type="AlphaFoldDB" id="A0A418M5S7"/>
<gene>
    <name evidence="9" type="ORF">DYU11_17975</name>
</gene>
<comment type="subcellular location">
    <subcellularLocation>
        <location evidence="1">Cell membrane</location>
        <topology evidence="1">Multi-pass membrane protein</topology>
    </subcellularLocation>
</comment>
<keyword evidence="5 6" id="KW-0472">Membrane</keyword>
<dbReference type="Pfam" id="PF02687">
    <property type="entry name" value="FtsX"/>
    <property type="match status" value="2"/>
</dbReference>
<evidence type="ECO:0000259" key="7">
    <source>
        <dbReference type="Pfam" id="PF02687"/>
    </source>
</evidence>
<dbReference type="RefSeq" id="WP_119669092.1">
    <property type="nucleotide sequence ID" value="NZ_QXED01000005.1"/>
</dbReference>
<protein>
    <submittedName>
        <fullName evidence="9">ABC transporter permease</fullName>
    </submittedName>
</protein>